<dbReference type="SMART" id="SM01037">
    <property type="entry name" value="Bet_v_1"/>
    <property type="match status" value="1"/>
</dbReference>
<name>A0AAW1H4Y6_SAPOF</name>
<dbReference type="SUPFAM" id="SSF55961">
    <property type="entry name" value="Bet v1-like"/>
    <property type="match status" value="1"/>
</dbReference>
<proteinExistence type="predicted"/>
<evidence type="ECO:0000259" key="1">
    <source>
        <dbReference type="SMART" id="SM01037"/>
    </source>
</evidence>
<gene>
    <name evidence="2" type="ORF">RND81_12G031300</name>
</gene>
<dbReference type="InterPro" id="IPR023393">
    <property type="entry name" value="START-like_dom_sf"/>
</dbReference>
<organism evidence="2 3">
    <name type="scientific">Saponaria officinalis</name>
    <name type="common">Common soapwort</name>
    <name type="synonym">Lychnis saponaria</name>
    <dbReference type="NCBI Taxonomy" id="3572"/>
    <lineage>
        <taxon>Eukaryota</taxon>
        <taxon>Viridiplantae</taxon>
        <taxon>Streptophyta</taxon>
        <taxon>Embryophyta</taxon>
        <taxon>Tracheophyta</taxon>
        <taxon>Spermatophyta</taxon>
        <taxon>Magnoliopsida</taxon>
        <taxon>eudicotyledons</taxon>
        <taxon>Gunneridae</taxon>
        <taxon>Pentapetalae</taxon>
        <taxon>Caryophyllales</taxon>
        <taxon>Caryophyllaceae</taxon>
        <taxon>Caryophylleae</taxon>
        <taxon>Saponaria</taxon>
    </lineage>
</organism>
<dbReference type="InterPro" id="IPR051761">
    <property type="entry name" value="MLP-like_ligand-binding"/>
</dbReference>
<dbReference type="PANTHER" id="PTHR31907">
    <property type="entry name" value="MLP-LIKE PROTEIN 423"/>
    <property type="match status" value="1"/>
</dbReference>
<evidence type="ECO:0000313" key="3">
    <source>
        <dbReference type="Proteomes" id="UP001443914"/>
    </source>
</evidence>
<dbReference type="Proteomes" id="UP001443914">
    <property type="component" value="Unassembled WGS sequence"/>
</dbReference>
<evidence type="ECO:0000313" key="2">
    <source>
        <dbReference type="EMBL" id="KAK9671458.1"/>
    </source>
</evidence>
<dbReference type="Pfam" id="PF00407">
    <property type="entry name" value="Bet_v_1"/>
    <property type="match status" value="1"/>
</dbReference>
<dbReference type="CDD" id="cd07816">
    <property type="entry name" value="Bet_v1-like"/>
    <property type="match status" value="1"/>
</dbReference>
<dbReference type="InterPro" id="IPR000916">
    <property type="entry name" value="Bet_v_I/MLP"/>
</dbReference>
<reference evidence="2" key="1">
    <citation type="submission" date="2024-03" db="EMBL/GenBank/DDBJ databases">
        <title>WGS assembly of Saponaria officinalis var. Norfolk2.</title>
        <authorList>
            <person name="Jenkins J."/>
            <person name="Shu S."/>
            <person name="Grimwood J."/>
            <person name="Barry K."/>
            <person name="Goodstein D."/>
            <person name="Schmutz J."/>
            <person name="Leebens-Mack J."/>
            <person name="Osbourn A."/>
        </authorList>
    </citation>
    <scope>NUCLEOTIDE SEQUENCE [LARGE SCALE GENOMIC DNA]</scope>
    <source>
        <strain evidence="2">JIC</strain>
    </source>
</reference>
<feature type="domain" description="Bet v I/Major latex protein" evidence="1">
    <location>
        <begin position="2"/>
        <end position="152"/>
    </location>
</feature>
<dbReference type="Gene3D" id="3.30.530.20">
    <property type="match status" value="1"/>
</dbReference>
<protein>
    <recommendedName>
        <fullName evidence="1">Bet v I/Major latex protein domain-containing protein</fullName>
    </recommendedName>
</protein>
<accession>A0AAW1H4Y6</accession>
<keyword evidence="3" id="KW-1185">Reference proteome</keyword>
<dbReference type="AlphaFoldDB" id="A0AAW1H4Y6"/>
<dbReference type="GO" id="GO:0006952">
    <property type="term" value="P:defense response"/>
    <property type="evidence" value="ECO:0007669"/>
    <property type="project" value="InterPro"/>
</dbReference>
<dbReference type="EMBL" id="JBDFQZ010000012">
    <property type="protein sequence ID" value="KAK9671458.1"/>
    <property type="molecule type" value="Genomic_DNA"/>
</dbReference>
<comment type="caution">
    <text evidence="2">The sequence shown here is derived from an EMBL/GenBank/DDBJ whole genome shotgun (WGS) entry which is preliminary data.</text>
</comment>
<sequence>MGVSGKFEVEVDIKSCGDLFHELFKSKPHHISNITPDHIHGCEVHEGDFGLPGSVINWNYTLEGKKCVAKEVVEAVDVANKTVRFRIIEGDLLKDFKSMTITVHVIPNKGGVTGVKWIIEFEKIVDDGPYPTGLIDFCIAVTKNIENHHLKA</sequence>